<evidence type="ECO:0000313" key="2">
    <source>
        <dbReference type="Proteomes" id="UP000466442"/>
    </source>
</evidence>
<keyword evidence="2" id="KW-1185">Reference proteome</keyword>
<dbReference type="Proteomes" id="UP000466442">
    <property type="component" value="Unassembled WGS sequence"/>
</dbReference>
<dbReference type="OrthoDB" id="5956770at2759"/>
<dbReference type="EMBL" id="WIXP02000002">
    <property type="protein sequence ID" value="KAF6214919.1"/>
    <property type="molecule type" value="Genomic_DNA"/>
</dbReference>
<gene>
    <name evidence="1" type="ORF">GE061_009664</name>
</gene>
<protein>
    <submittedName>
        <fullName evidence="1">Uncharacterized protein</fullName>
    </submittedName>
</protein>
<organism evidence="1 2">
    <name type="scientific">Apolygus lucorum</name>
    <name type="common">Small green plant bug</name>
    <name type="synonym">Lygocoris lucorum</name>
    <dbReference type="NCBI Taxonomy" id="248454"/>
    <lineage>
        <taxon>Eukaryota</taxon>
        <taxon>Metazoa</taxon>
        <taxon>Ecdysozoa</taxon>
        <taxon>Arthropoda</taxon>
        <taxon>Hexapoda</taxon>
        <taxon>Insecta</taxon>
        <taxon>Pterygota</taxon>
        <taxon>Neoptera</taxon>
        <taxon>Paraneoptera</taxon>
        <taxon>Hemiptera</taxon>
        <taxon>Heteroptera</taxon>
        <taxon>Panheteroptera</taxon>
        <taxon>Cimicomorpha</taxon>
        <taxon>Miridae</taxon>
        <taxon>Mirini</taxon>
        <taxon>Apolygus</taxon>
    </lineage>
</organism>
<evidence type="ECO:0000313" key="1">
    <source>
        <dbReference type="EMBL" id="KAF6214919.1"/>
    </source>
</evidence>
<sequence>MSGIGGPKVCILMKTIVPPEIDLDLPYIPWGETDVYILVHSLHPPTMPTPSMEKNFDQLVLTVSEGTAVHQLNRIGPPSPMWIGPSIGLTKSKM</sequence>
<proteinExistence type="predicted"/>
<comment type="caution">
    <text evidence="1">The sequence shown here is derived from an EMBL/GenBank/DDBJ whole genome shotgun (WGS) entry which is preliminary data.</text>
</comment>
<dbReference type="AlphaFoldDB" id="A0A8S9Y2D7"/>
<reference evidence="1" key="1">
    <citation type="journal article" date="2021" name="Mol. Ecol. Resour.">
        <title>Apolygus lucorum genome provides insights into omnivorousness and mesophyll feeding.</title>
        <authorList>
            <person name="Liu Y."/>
            <person name="Liu H."/>
            <person name="Wang H."/>
            <person name="Huang T."/>
            <person name="Liu B."/>
            <person name="Yang B."/>
            <person name="Yin L."/>
            <person name="Li B."/>
            <person name="Zhang Y."/>
            <person name="Zhang S."/>
            <person name="Jiang F."/>
            <person name="Zhang X."/>
            <person name="Ren Y."/>
            <person name="Wang B."/>
            <person name="Wang S."/>
            <person name="Lu Y."/>
            <person name="Wu K."/>
            <person name="Fan W."/>
            <person name="Wang G."/>
        </authorList>
    </citation>
    <scope>NUCLEOTIDE SEQUENCE</scope>
    <source>
        <strain evidence="1">12Hb</strain>
    </source>
</reference>
<accession>A0A8S9Y2D7</accession>
<name>A0A8S9Y2D7_APOLU</name>